<gene>
    <name evidence="1" type="ORF">JZ751_027969</name>
</gene>
<organism evidence="1 2">
    <name type="scientific">Albula glossodonta</name>
    <name type="common">roundjaw bonefish</name>
    <dbReference type="NCBI Taxonomy" id="121402"/>
    <lineage>
        <taxon>Eukaryota</taxon>
        <taxon>Metazoa</taxon>
        <taxon>Chordata</taxon>
        <taxon>Craniata</taxon>
        <taxon>Vertebrata</taxon>
        <taxon>Euteleostomi</taxon>
        <taxon>Actinopterygii</taxon>
        <taxon>Neopterygii</taxon>
        <taxon>Teleostei</taxon>
        <taxon>Albuliformes</taxon>
        <taxon>Albulidae</taxon>
        <taxon>Albula</taxon>
    </lineage>
</organism>
<evidence type="ECO:0000313" key="2">
    <source>
        <dbReference type="Proteomes" id="UP000824540"/>
    </source>
</evidence>
<proteinExistence type="predicted"/>
<comment type="caution">
    <text evidence="1">The sequence shown here is derived from an EMBL/GenBank/DDBJ whole genome shotgun (WGS) entry which is preliminary data.</text>
</comment>
<name>A0A8T2PA82_9TELE</name>
<dbReference type="Proteomes" id="UP000824540">
    <property type="component" value="Unassembled WGS sequence"/>
</dbReference>
<evidence type="ECO:0000313" key="1">
    <source>
        <dbReference type="EMBL" id="KAG9349524.1"/>
    </source>
</evidence>
<sequence length="129" mass="15039">MASLTAERRAPLWHAVSDTMQCCECFTFLPFLLQPSYVFTAQQEFLLRSLLFFWGQVQPTQYCRKRKRVTLFPPLHFTFPSFTPHITRERKYLGPPVHCRLPPLQCSFQSRQQKEVCPSAQETPESANG</sequence>
<accession>A0A8T2PA82</accession>
<reference evidence="1" key="1">
    <citation type="thesis" date="2021" institute="BYU ScholarsArchive" country="Provo, UT, USA">
        <title>Applications of and Algorithms for Genome Assembly and Genomic Analyses with an Emphasis on Marine Teleosts.</title>
        <authorList>
            <person name="Pickett B.D."/>
        </authorList>
    </citation>
    <scope>NUCLEOTIDE SEQUENCE</scope>
    <source>
        <strain evidence="1">HI-2016</strain>
    </source>
</reference>
<dbReference type="EMBL" id="JAFBMS010000009">
    <property type="protein sequence ID" value="KAG9349524.1"/>
    <property type="molecule type" value="Genomic_DNA"/>
</dbReference>
<keyword evidence="2" id="KW-1185">Reference proteome</keyword>
<protein>
    <submittedName>
        <fullName evidence="1">Uncharacterized protein</fullName>
    </submittedName>
</protein>
<dbReference type="AlphaFoldDB" id="A0A8T2PA82"/>